<proteinExistence type="predicted"/>
<dbReference type="RefSeq" id="WP_188695621.1">
    <property type="nucleotide sequence ID" value="NZ_BMIR01000015.1"/>
</dbReference>
<sequence length="97" mass="11490">MTQQQAGQQAQNQQQYMQQPPFVISTKDHLYLQDMLSWNLLAVKKAHFFEQQVQDPEIKNAIHQMETMHQRHYQMLLNHMQQHLQTTQNPSTTGGMQ</sequence>
<comment type="caution">
    <text evidence="1">The sequence shown here is derived from an EMBL/GenBank/DDBJ whole genome shotgun (WGS) entry which is preliminary data.</text>
</comment>
<name>A0A8J3DZD8_9BACL</name>
<reference evidence="1" key="1">
    <citation type="journal article" date="2014" name="Int. J. Syst. Evol. Microbiol.">
        <title>Complete genome sequence of Corynebacterium casei LMG S-19264T (=DSM 44701T), isolated from a smear-ripened cheese.</title>
        <authorList>
            <consortium name="US DOE Joint Genome Institute (JGI-PGF)"/>
            <person name="Walter F."/>
            <person name="Albersmeier A."/>
            <person name="Kalinowski J."/>
            <person name="Ruckert C."/>
        </authorList>
    </citation>
    <scope>NUCLEOTIDE SEQUENCE</scope>
    <source>
        <strain evidence="1">CGMCC 1.15371</strain>
    </source>
</reference>
<keyword evidence="2" id="KW-1185">Reference proteome</keyword>
<organism evidence="1 2">
    <name type="scientific">Pullulanibacillus camelliae</name>
    <dbReference type="NCBI Taxonomy" id="1707096"/>
    <lineage>
        <taxon>Bacteria</taxon>
        <taxon>Bacillati</taxon>
        <taxon>Bacillota</taxon>
        <taxon>Bacilli</taxon>
        <taxon>Bacillales</taxon>
        <taxon>Sporolactobacillaceae</taxon>
        <taxon>Pullulanibacillus</taxon>
    </lineage>
</organism>
<gene>
    <name evidence="1" type="ORF">GCM10011391_28910</name>
</gene>
<evidence type="ECO:0000313" key="1">
    <source>
        <dbReference type="EMBL" id="GGE48331.1"/>
    </source>
</evidence>
<evidence type="ECO:0000313" key="2">
    <source>
        <dbReference type="Proteomes" id="UP000628775"/>
    </source>
</evidence>
<accession>A0A8J3DZD8</accession>
<reference evidence="1" key="2">
    <citation type="submission" date="2020-09" db="EMBL/GenBank/DDBJ databases">
        <authorList>
            <person name="Sun Q."/>
            <person name="Zhou Y."/>
        </authorList>
    </citation>
    <scope>NUCLEOTIDE SEQUENCE</scope>
    <source>
        <strain evidence="1">CGMCC 1.15371</strain>
    </source>
</reference>
<dbReference type="Proteomes" id="UP000628775">
    <property type="component" value="Unassembled WGS sequence"/>
</dbReference>
<dbReference type="EMBL" id="BMIR01000015">
    <property type="protein sequence ID" value="GGE48331.1"/>
    <property type="molecule type" value="Genomic_DNA"/>
</dbReference>
<dbReference type="AlphaFoldDB" id="A0A8J3DZD8"/>
<evidence type="ECO:0008006" key="3">
    <source>
        <dbReference type="Google" id="ProtNLM"/>
    </source>
</evidence>
<protein>
    <recommendedName>
        <fullName evidence="3">Spore coat protein</fullName>
    </recommendedName>
</protein>